<dbReference type="PANTHER" id="PTHR43143:SF5">
    <property type="entry name" value="SECRETED PROTEIN"/>
    <property type="match status" value="1"/>
</dbReference>
<organism evidence="5 6">
    <name type="scientific">Serinibacter arcticus</name>
    <dbReference type="NCBI Taxonomy" id="1655435"/>
    <lineage>
        <taxon>Bacteria</taxon>
        <taxon>Bacillati</taxon>
        <taxon>Actinomycetota</taxon>
        <taxon>Actinomycetes</taxon>
        <taxon>Micrococcales</taxon>
        <taxon>Beutenbergiaceae</taxon>
        <taxon>Serinibacter</taxon>
    </lineage>
</organism>
<feature type="domain" description="SLH" evidence="3">
    <location>
        <begin position="1556"/>
        <end position="1623"/>
    </location>
</feature>
<dbReference type="Gene3D" id="3.60.21.10">
    <property type="match status" value="1"/>
</dbReference>
<keyword evidence="2" id="KW-0732">Signal</keyword>
<name>A0A2U1ZSI1_9MICO</name>
<dbReference type="InterPro" id="IPR036415">
    <property type="entry name" value="Lamin_tail_dom_sf"/>
</dbReference>
<feature type="signal peptide" evidence="2">
    <location>
        <begin position="1"/>
        <end position="17"/>
    </location>
</feature>
<evidence type="ECO:0000313" key="6">
    <source>
        <dbReference type="Proteomes" id="UP000245166"/>
    </source>
</evidence>
<feature type="domain" description="LTD" evidence="4">
    <location>
        <begin position="20"/>
        <end position="142"/>
    </location>
</feature>
<dbReference type="InterPro" id="IPR001322">
    <property type="entry name" value="Lamin_tail_dom"/>
</dbReference>
<dbReference type="EMBL" id="PYHR01000002">
    <property type="protein sequence ID" value="PWD49910.1"/>
    <property type="molecule type" value="Genomic_DNA"/>
</dbReference>
<dbReference type="InterPro" id="IPR001119">
    <property type="entry name" value="SLH_dom"/>
</dbReference>
<dbReference type="InterPro" id="IPR029052">
    <property type="entry name" value="Metallo-depent_PP-like"/>
</dbReference>
<comment type="caution">
    <text evidence="5">The sequence shown here is derived from an EMBL/GenBank/DDBJ whole genome shotgun (WGS) entry which is preliminary data.</text>
</comment>
<feature type="region of interest" description="Disordered" evidence="1">
    <location>
        <begin position="983"/>
        <end position="1003"/>
    </location>
</feature>
<dbReference type="Pfam" id="PF00932">
    <property type="entry name" value="LTD"/>
    <property type="match status" value="2"/>
</dbReference>
<protein>
    <recommendedName>
        <fullName evidence="7">Glycerol-3-phosphate ABC transporter, periplasmic glycerol-3-phosphate-binding protein</fullName>
    </recommendedName>
</protein>
<evidence type="ECO:0000313" key="5">
    <source>
        <dbReference type="EMBL" id="PWD49910.1"/>
    </source>
</evidence>
<feature type="domain" description="LTD" evidence="4">
    <location>
        <begin position="715"/>
        <end position="867"/>
    </location>
</feature>
<dbReference type="Proteomes" id="UP000245166">
    <property type="component" value="Unassembled WGS sequence"/>
</dbReference>
<gene>
    <name evidence="5" type="ORF">C8046_03655</name>
</gene>
<evidence type="ECO:0008006" key="7">
    <source>
        <dbReference type="Google" id="ProtNLM"/>
    </source>
</evidence>
<accession>A0A2U1ZSI1</accession>
<dbReference type="GO" id="GO:0016787">
    <property type="term" value="F:hydrolase activity"/>
    <property type="evidence" value="ECO:0007669"/>
    <property type="project" value="InterPro"/>
</dbReference>
<evidence type="ECO:0000256" key="2">
    <source>
        <dbReference type="SAM" id="SignalP"/>
    </source>
</evidence>
<keyword evidence="6" id="KW-1185">Reference proteome</keyword>
<feature type="chain" id="PRO_5015576369" description="Glycerol-3-phosphate ABC transporter, periplasmic glycerol-3-phosphate-binding protein" evidence="2">
    <location>
        <begin position="18"/>
        <end position="1685"/>
    </location>
</feature>
<dbReference type="SUPFAM" id="SSF56300">
    <property type="entry name" value="Metallo-dependent phosphatases"/>
    <property type="match status" value="1"/>
</dbReference>
<dbReference type="PROSITE" id="PS51841">
    <property type="entry name" value="LTD"/>
    <property type="match status" value="5"/>
</dbReference>
<dbReference type="InterPro" id="IPR051918">
    <property type="entry name" value="STPP_CPPED1"/>
</dbReference>
<feature type="domain" description="SLH" evidence="3">
    <location>
        <begin position="1490"/>
        <end position="1555"/>
    </location>
</feature>
<reference evidence="5 6" key="1">
    <citation type="submission" date="2018-03" db="EMBL/GenBank/DDBJ databases">
        <title>Genome assembly of novel Miniimonas species PCH200.</title>
        <authorList>
            <person name="Thakur V."/>
            <person name="Kumar V."/>
            <person name="Singh D."/>
        </authorList>
    </citation>
    <scope>NUCLEOTIDE SEQUENCE [LARGE SCALE GENOMIC DNA]</scope>
    <source>
        <strain evidence="5 6">PCH200</strain>
    </source>
</reference>
<dbReference type="PANTHER" id="PTHR43143">
    <property type="entry name" value="METALLOPHOSPHOESTERASE, CALCINEURIN SUPERFAMILY"/>
    <property type="match status" value="1"/>
</dbReference>
<dbReference type="Pfam" id="PF00395">
    <property type="entry name" value="SLH"/>
    <property type="match status" value="1"/>
</dbReference>
<evidence type="ECO:0000259" key="3">
    <source>
        <dbReference type="PROSITE" id="PS51272"/>
    </source>
</evidence>
<evidence type="ECO:0000256" key="1">
    <source>
        <dbReference type="SAM" id="MobiDB-lite"/>
    </source>
</evidence>
<dbReference type="InterPro" id="IPR004843">
    <property type="entry name" value="Calcineurin-like_PHP"/>
</dbReference>
<dbReference type="SUPFAM" id="SSF74853">
    <property type="entry name" value="Lamin A/C globular tail domain"/>
    <property type="match status" value="2"/>
</dbReference>
<proteinExistence type="predicted"/>
<feature type="domain" description="SLH" evidence="3">
    <location>
        <begin position="1625"/>
        <end position="1685"/>
    </location>
</feature>
<dbReference type="PROSITE" id="PS51272">
    <property type="entry name" value="SLH"/>
    <property type="match status" value="3"/>
</dbReference>
<feature type="domain" description="LTD" evidence="4">
    <location>
        <begin position="358"/>
        <end position="485"/>
    </location>
</feature>
<dbReference type="Pfam" id="PF00149">
    <property type="entry name" value="Metallophos"/>
    <property type="match status" value="1"/>
</dbReference>
<feature type="domain" description="LTD" evidence="4">
    <location>
        <begin position="529"/>
        <end position="659"/>
    </location>
</feature>
<sequence length="1685" mass="178091">MLLGSTLGLTLALPAHAAPELPDQPAPSLDDGPRVVVTELTNGGPGGYHDNFIEIANLGSQAQDLTGWAVFRCTGTGSVASAPQVTLAGVLEPGEVRVLARQHAQSTVDADQRYATSMANNSYGALIRDAAGATVDAVAVKDSSVAGAGCVAGTALPNVTDSVRGESWQRIGSTGDNLADFVRAPRTPGDPVAAAPSPEPRGGDVLISEVAHAGPAGAGDHLVEIGNYGTTAVTLEGWTLWRCNELGRRFAGDLIATALPSTLSPGEAVVVPTTGFVAGAAGVLLVDGEAATVDAVALADGQDSACAQGRPLPYAGLDAAGGDSYQRTAPEGDNRTAFVAAPRGPGQLRANLPTEPEPEPEEFLSTTGGPNVRVAELTNTGPAGNGDIFFELVNYGDEPQPLDGWSVYRCTGTGVRASVEQLTPAQLQGRVLAPGQRLTAARSAQSSPEVAAAADLFFDISFATQYGLIVFDESGVVVDRVGSARHDVESYCAAGTPLPGSLSGLYAETWQRVDLTGDARVDFVAAPRTPGAVNARAWERPRADSAVRVTELANGGPGGAADNFVEITNLGEVPVELGGWQLFRCTGTGRAYPDTRQLVLPAATLAPGASYVMGRTGGFTGQADVTYGTSLATDGGFGVVLTDAELRTVDQVGVFTGVDSACTTGHPLANDLDFGDGESWQRTGETGDDAADFARALRTPGVHGDVVPRERVVLEPGPVQITEVTNGGPADVVDGTPAIPTTPGSEQFVELAARGSESTDVSGWQVHYCSVDGRRVAEPQAVIPDGTVLAPGQAWTLVGPDAPVGLVGDAVATGRMDAAGYGVVVTDRAGAVVDRVGVYYDDVGLVTNAPTGPCRAGVPLDRRQSTTSVSAGWKHGLSFHRTQFTGDNYHDYVPGPRTPGEFVALAHTDPAVPSPGALDPVTLDRATVPGAPLADSSRPASPTAVGEILTARAAVDSDLAVRGGTVAEAEVRTFAGVSPAAPLEARTGAQEREVTDGVAESSDDARGYPYLRLEVAVGEIDTPVEVVWTGSTRERHELQLSVWDPQDEAWVLSDHRSGQDGEEVTLVAAIDPAVVTDGVATVLVQDGPRVEENLTAETDQAFETPGTYDFSIGHVTDTQYLVEQNPRIFTDINAWFAANAEARDVAFVMHTGDLIQNWLRGDQERDRAVEEFELASRVQEILETAGVPHSVLPGNHDNVWGTSNDLFDSYFPAERYADSPWFGQEGPLGMGAHYSTVERDGVKLLFLSLGYDTREQELVWAEDVIAAHPTHNVVIGTHEYLRPEIDERANPSNGRWTAQGDVYFERLVEPYDNVVMTLSGHLHGVRQRVLEDVGGTPGRTVVETVADYQSYASQDVRDSVFLRLYQVDVAAGRMAVNAFSPRHDSFEPFRYEHRNGWYTAESDELVLPVDLLYAKTVRTSAVTVLSDVAPVGGVLTLAGGEDGEVTWSGLAAGAEHGWYVTATGGELAPERGRPSAVATFVAALAPTEPGEQVFSDVAVGDLFHHEIAWLAEREVTRGWTMPDGTREFRPVTPVARDAMAAFLYRLAGSPEFRAPERSPFSDVAPDDQFYAEITWLHERGISTGWDNGDGTASFRPLAPIARDAMAAFLHRYAEVGETEVPAVSPFVDVATDNQFYAEIAWLAERGIATGWVGSGNDGTSFFQPLSSVNRDAMAAFMYRLHHLED</sequence>
<feature type="domain" description="LTD" evidence="4">
    <location>
        <begin position="190"/>
        <end position="343"/>
    </location>
</feature>
<evidence type="ECO:0000259" key="4">
    <source>
        <dbReference type="PROSITE" id="PS51841"/>
    </source>
</evidence>